<dbReference type="PROSITE" id="PS51071">
    <property type="entry name" value="HTH_RPIR"/>
    <property type="match status" value="1"/>
</dbReference>
<dbReference type="GO" id="GO:1901135">
    <property type="term" value="P:carbohydrate derivative metabolic process"/>
    <property type="evidence" value="ECO:0007669"/>
    <property type="project" value="InterPro"/>
</dbReference>
<dbReference type="PANTHER" id="PTHR30514">
    <property type="entry name" value="GLUCOKINASE"/>
    <property type="match status" value="1"/>
</dbReference>
<accession>A0A210P7Z7</accession>
<dbReference type="InterPro" id="IPR046348">
    <property type="entry name" value="SIS_dom_sf"/>
</dbReference>
<dbReference type="InterPro" id="IPR047640">
    <property type="entry name" value="RpiR-like"/>
</dbReference>
<dbReference type="EMBL" id="MXAL01000008">
    <property type="protein sequence ID" value="OWF32596.1"/>
    <property type="molecule type" value="Genomic_DNA"/>
</dbReference>
<gene>
    <name evidence="6" type="ORF">LKACC12383_01819</name>
</gene>
<evidence type="ECO:0008006" key="8">
    <source>
        <dbReference type="Google" id="ProtNLM"/>
    </source>
</evidence>
<dbReference type="InterPro" id="IPR035472">
    <property type="entry name" value="RpiR-like_SIS"/>
</dbReference>
<dbReference type="GO" id="GO:0003700">
    <property type="term" value="F:DNA-binding transcription factor activity"/>
    <property type="evidence" value="ECO:0007669"/>
    <property type="project" value="InterPro"/>
</dbReference>
<dbReference type="InterPro" id="IPR036388">
    <property type="entry name" value="WH-like_DNA-bd_sf"/>
</dbReference>
<evidence type="ECO:0000313" key="7">
    <source>
        <dbReference type="Proteomes" id="UP000196649"/>
    </source>
</evidence>
<keyword evidence="2" id="KW-0238">DNA-binding</keyword>
<dbReference type="SUPFAM" id="SSF46689">
    <property type="entry name" value="Homeodomain-like"/>
    <property type="match status" value="1"/>
</dbReference>
<dbReference type="SUPFAM" id="SSF53697">
    <property type="entry name" value="SIS domain"/>
    <property type="match status" value="1"/>
</dbReference>
<dbReference type="InterPro" id="IPR009057">
    <property type="entry name" value="Homeodomain-like_sf"/>
</dbReference>
<protein>
    <recommendedName>
        <fullName evidence="8">Transcriptional regulator</fullName>
    </recommendedName>
</protein>
<evidence type="ECO:0000256" key="1">
    <source>
        <dbReference type="ARBA" id="ARBA00023015"/>
    </source>
</evidence>
<dbReference type="Gene3D" id="1.10.10.10">
    <property type="entry name" value="Winged helix-like DNA-binding domain superfamily/Winged helix DNA-binding domain"/>
    <property type="match status" value="1"/>
</dbReference>
<dbReference type="RefSeq" id="WP_054642824.1">
    <property type="nucleotide sequence ID" value="NZ_LNUB01000047.1"/>
</dbReference>
<dbReference type="AlphaFoldDB" id="A0A210P7Z7"/>
<keyword evidence="3" id="KW-0804">Transcription</keyword>
<dbReference type="Gene3D" id="3.40.50.10490">
    <property type="entry name" value="Glucose-6-phosphate isomerase like protein, domain 1"/>
    <property type="match status" value="1"/>
</dbReference>
<comment type="caution">
    <text evidence="6">The sequence shown here is derived from an EMBL/GenBank/DDBJ whole genome shotgun (WGS) entry which is preliminary data.</text>
</comment>
<feature type="domain" description="HTH rpiR-type" evidence="4">
    <location>
        <begin position="1"/>
        <end position="75"/>
    </location>
</feature>
<dbReference type="InterPro" id="IPR000281">
    <property type="entry name" value="HTH_RpiR"/>
</dbReference>
<dbReference type="GO" id="GO:0003677">
    <property type="term" value="F:DNA binding"/>
    <property type="evidence" value="ECO:0007669"/>
    <property type="project" value="UniProtKB-KW"/>
</dbReference>
<dbReference type="CDD" id="cd05013">
    <property type="entry name" value="SIS_RpiR"/>
    <property type="match status" value="1"/>
</dbReference>
<keyword evidence="1" id="KW-0805">Transcription regulation</keyword>
<feature type="domain" description="SIS" evidence="5">
    <location>
        <begin position="91"/>
        <end position="232"/>
    </location>
</feature>
<sequence length="233" mass="26475">MDIQQIIEKYQLSKEEGNVLFYMLDHKKELRSLGIRDIAKQTYTSSSFIVKIAKKMKLSGYSELVFLITDTTSILSKPTDIVDISHLIEPFCNLMSKHNDSMIMILGNGYSQNIANYMSEYFNLHGFRCTANSHLELLRLEDYTDKLLIMISNSGETARLTELLVQARNNKQDVITFTGNGASTIAKESTLTISTGTFKPTSFESNVPQLFFGLSLIYFELLMSKYLDSLNQK</sequence>
<evidence type="ECO:0000259" key="5">
    <source>
        <dbReference type="PROSITE" id="PS51464"/>
    </source>
</evidence>
<evidence type="ECO:0000313" key="6">
    <source>
        <dbReference type="EMBL" id="OWF32596.1"/>
    </source>
</evidence>
<name>A0A210P7Z7_9LACO</name>
<dbReference type="InterPro" id="IPR001347">
    <property type="entry name" value="SIS_dom"/>
</dbReference>
<evidence type="ECO:0000256" key="2">
    <source>
        <dbReference type="ARBA" id="ARBA00023125"/>
    </source>
</evidence>
<dbReference type="Pfam" id="PF01418">
    <property type="entry name" value="HTH_6"/>
    <property type="match status" value="1"/>
</dbReference>
<dbReference type="PANTHER" id="PTHR30514:SF21">
    <property type="entry name" value="RPIR-FAMILY TRANSCRIPTIONAL REGULATOR"/>
    <property type="match status" value="1"/>
</dbReference>
<evidence type="ECO:0000259" key="4">
    <source>
        <dbReference type="PROSITE" id="PS51071"/>
    </source>
</evidence>
<dbReference type="PROSITE" id="PS51464">
    <property type="entry name" value="SIS"/>
    <property type="match status" value="1"/>
</dbReference>
<dbReference type="Proteomes" id="UP000196649">
    <property type="component" value="Unassembled WGS sequence"/>
</dbReference>
<dbReference type="Pfam" id="PF01380">
    <property type="entry name" value="SIS"/>
    <property type="match status" value="1"/>
</dbReference>
<organism evidence="6 7">
    <name type="scientific">Companilactobacillus kimchii</name>
    <dbReference type="NCBI Taxonomy" id="2801452"/>
    <lineage>
        <taxon>Bacteria</taxon>
        <taxon>Bacillati</taxon>
        <taxon>Bacillota</taxon>
        <taxon>Bacilli</taxon>
        <taxon>Lactobacillales</taxon>
        <taxon>Lactobacillaceae</taxon>
        <taxon>Companilactobacillus</taxon>
    </lineage>
</organism>
<proteinExistence type="predicted"/>
<reference evidence="6 7" key="1">
    <citation type="submission" date="2017-03" db="EMBL/GenBank/DDBJ databases">
        <title>Genome sequence of Lactobacillus kimchii KACC 12383.</title>
        <authorList>
            <person name="Chun J."/>
        </authorList>
    </citation>
    <scope>NUCLEOTIDE SEQUENCE [LARGE SCALE GENOMIC DNA]</scope>
    <source>
        <strain evidence="6 7">KACC 12383</strain>
    </source>
</reference>
<evidence type="ECO:0000256" key="3">
    <source>
        <dbReference type="ARBA" id="ARBA00023163"/>
    </source>
</evidence>
<dbReference type="GO" id="GO:0097367">
    <property type="term" value="F:carbohydrate derivative binding"/>
    <property type="evidence" value="ECO:0007669"/>
    <property type="project" value="InterPro"/>
</dbReference>